<dbReference type="EMBL" id="CP003379">
    <property type="protein sequence ID" value="AFL89841.1"/>
    <property type="molecule type" value="Genomic_DNA"/>
</dbReference>
<evidence type="ECO:0000256" key="8">
    <source>
        <dbReference type="HAMAP-Rule" id="MF_00265"/>
    </source>
</evidence>
<keyword evidence="3 8" id="KW-0540">Nuclease</keyword>
<dbReference type="SUPFAM" id="SSF88723">
    <property type="entry name" value="PIN domain-like"/>
    <property type="match status" value="1"/>
</dbReference>
<comment type="similarity">
    <text evidence="7 8">Belongs to the PINc/VapC protein family.</text>
</comment>
<proteinExistence type="inferred from homology"/>
<reference evidence="10 11" key="1">
    <citation type="submission" date="2012-06" db="EMBL/GenBank/DDBJ databases">
        <title>Complete genome of Terriglobus roseus DSM 18391.</title>
        <authorList>
            <consortium name="US DOE Joint Genome Institute (JGI-PGF)"/>
            <person name="Lucas S."/>
            <person name="Copeland A."/>
            <person name="Lapidus A."/>
            <person name="Glavina del Rio T."/>
            <person name="Dalin E."/>
            <person name="Tice H."/>
            <person name="Bruce D."/>
            <person name="Goodwin L."/>
            <person name="Pitluck S."/>
            <person name="Peters L."/>
            <person name="Mikhailova N."/>
            <person name="Munk A.C.C."/>
            <person name="Kyrpides N."/>
            <person name="Mavromatis K."/>
            <person name="Ivanova N."/>
            <person name="Brettin T."/>
            <person name="Detter J.C."/>
            <person name="Han C."/>
            <person name="Larimer F."/>
            <person name="Land M."/>
            <person name="Hauser L."/>
            <person name="Markowitz V."/>
            <person name="Cheng J.-F."/>
            <person name="Hugenholtz P."/>
            <person name="Woyke T."/>
            <person name="Wu D."/>
            <person name="Brambilla E."/>
            <person name="Klenk H.-P."/>
            <person name="Eisen J.A."/>
        </authorList>
    </citation>
    <scope>NUCLEOTIDE SEQUENCE [LARGE SCALE GENOMIC DNA]</scope>
    <source>
        <strain evidence="11">DSM 18391 / NRRL B-41598 / KBS 63</strain>
    </source>
</reference>
<evidence type="ECO:0000256" key="5">
    <source>
        <dbReference type="ARBA" id="ARBA00022801"/>
    </source>
</evidence>
<dbReference type="EC" id="3.1.-.-" evidence="8"/>
<dbReference type="OrthoDB" id="9796690at2"/>
<comment type="cofactor">
    <cofactor evidence="1 8">
        <name>Mg(2+)</name>
        <dbReference type="ChEBI" id="CHEBI:18420"/>
    </cofactor>
</comment>
<dbReference type="GO" id="GO:0004540">
    <property type="term" value="F:RNA nuclease activity"/>
    <property type="evidence" value="ECO:0007669"/>
    <property type="project" value="InterPro"/>
</dbReference>
<comment type="function">
    <text evidence="8">Toxic component of a toxin-antitoxin (TA) system. An RNase.</text>
</comment>
<evidence type="ECO:0000256" key="7">
    <source>
        <dbReference type="ARBA" id="ARBA00038093"/>
    </source>
</evidence>
<organism evidence="10 11">
    <name type="scientific">Terriglobus roseus (strain DSM 18391 / NRRL B-41598 / KBS 63)</name>
    <dbReference type="NCBI Taxonomy" id="926566"/>
    <lineage>
        <taxon>Bacteria</taxon>
        <taxon>Pseudomonadati</taxon>
        <taxon>Acidobacteriota</taxon>
        <taxon>Terriglobia</taxon>
        <taxon>Terriglobales</taxon>
        <taxon>Acidobacteriaceae</taxon>
        <taxon>Terriglobus</taxon>
    </lineage>
</organism>
<accession>I3ZKS3</accession>
<feature type="binding site" evidence="8">
    <location>
        <position position="98"/>
    </location>
    <ligand>
        <name>Mg(2+)</name>
        <dbReference type="ChEBI" id="CHEBI:18420"/>
    </ligand>
</feature>
<dbReference type="InterPro" id="IPR050556">
    <property type="entry name" value="Type_II_TA_system_RNase"/>
</dbReference>
<dbReference type="Proteomes" id="UP000006056">
    <property type="component" value="Chromosome"/>
</dbReference>
<dbReference type="PANTHER" id="PTHR33653:SF1">
    <property type="entry name" value="RIBONUCLEASE VAPC2"/>
    <property type="match status" value="1"/>
</dbReference>
<dbReference type="InterPro" id="IPR002716">
    <property type="entry name" value="PIN_dom"/>
</dbReference>
<sequence length="137" mass="15439">MTRFLLDTNIISYLVRGDYPALDLKFNERKNHCVISTICEAETRFGLALLPREAKITAPTERFLRIIAIQPWDSDCAVQYALLAAKQKRLGKPLATMDALIAAHALAHDFVLISNDAAFRQVKGLKLEDWTKGPQRT</sequence>
<dbReference type="HAMAP" id="MF_00265">
    <property type="entry name" value="VapC_Nob1"/>
    <property type="match status" value="1"/>
</dbReference>
<dbReference type="KEGG" id="trs:Terro_3627"/>
<dbReference type="Pfam" id="PF01850">
    <property type="entry name" value="PIN"/>
    <property type="match status" value="1"/>
</dbReference>
<dbReference type="HOGENOM" id="CLU_118482_5_3_0"/>
<dbReference type="RefSeq" id="WP_014787102.1">
    <property type="nucleotide sequence ID" value="NC_018014.1"/>
</dbReference>
<evidence type="ECO:0000256" key="6">
    <source>
        <dbReference type="ARBA" id="ARBA00022842"/>
    </source>
</evidence>
<dbReference type="Gene3D" id="3.40.50.1010">
    <property type="entry name" value="5'-nuclease"/>
    <property type="match status" value="1"/>
</dbReference>
<dbReference type="InterPro" id="IPR029060">
    <property type="entry name" value="PIN-like_dom_sf"/>
</dbReference>
<keyword evidence="5 8" id="KW-0378">Hydrolase</keyword>
<dbReference type="InterPro" id="IPR022907">
    <property type="entry name" value="VapC_family"/>
</dbReference>
<keyword evidence="11" id="KW-1185">Reference proteome</keyword>
<evidence type="ECO:0000259" key="9">
    <source>
        <dbReference type="SMART" id="SM00670"/>
    </source>
</evidence>
<dbReference type="GO" id="GO:0000287">
    <property type="term" value="F:magnesium ion binding"/>
    <property type="evidence" value="ECO:0007669"/>
    <property type="project" value="UniProtKB-UniRule"/>
</dbReference>
<protein>
    <recommendedName>
        <fullName evidence="8">Ribonuclease VapC</fullName>
        <shortName evidence="8">RNase VapC</shortName>
        <ecNumber evidence="8">3.1.-.-</ecNumber>
    </recommendedName>
    <alternativeName>
        <fullName evidence="8">Toxin VapC</fullName>
    </alternativeName>
</protein>
<evidence type="ECO:0000256" key="2">
    <source>
        <dbReference type="ARBA" id="ARBA00022649"/>
    </source>
</evidence>
<keyword evidence="6 8" id="KW-0460">Magnesium</keyword>
<evidence type="ECO:0000256" key="3">
    <source>
        <dbReference type="ARBA" id="ARBA00022722"/>
    </source>
</evidence>
<feature type="binding site" evidence="8">
    <location>
        <position position="7"/>
    </location>
    <ligand>
        <name>Mg(2+)</name>
        <dbReference type="ChEBI" id="CHEBI:18420"/>
    </ligand>
</feature>
<dbReference type="AlphaFoldDB" id="I3ZKS3"/>
<keyword evidence="4 8" id="KW-0479">Metal-binding</keyword>
<dbReference type="GO" id="GO:0090729">
    <property type="term" value="F:toxin activity"/>
    <property type="evidence" value="ECO:0007669"/>
    <property type="project" value="UniProtKB-KW"/>
</dbReference>
<name>I3ZKS3_TERRK</name>
<keyword evidence="2 8" id="KW-1277">Toxin-antitoxin system</keyword>
<dbReference type="PANTHER" id="PTHR33653">
    <property type="entry name" value="RIBONUCLEASE VAPC2"/>
    <property type="match status" value="1"/>
</dbReference>
<evidence type="ECO:0000256" key="4">
    <source>
        <dbReference type="ARBA" id="ARBA00022723"/>
    </source>
</evidence>
<dbReference type="eggNOG" id="COG1487">
    <property type="taxonomic scope" value="Bacteria"/>
</dbReference>
<evidence type="ECO:0000313" key="11">
    <source>
        <dbReference type="Proteomes" id="UP000006056"/>
    </source>
</evidence>
<evidence type="ECO:0000256" key="1">
    <source>
        <dbReference type="ARBA" id="ARBA00001946"/>
    </source>
</evidence>
<dbReference type="GO" id="GO:0016787">
    <property type="term" value="F:hydrolase activity"/>
    <property type="evidence" value="ECO:0007669"/>
    <property type="project" value="UniProtKB-KW"/>
</dbReference>
<keyword evidence="8" id="KW-0800">Toxin</keyword>
<feature type="domain" description="PIN" evidence="9">
    <location>
        <begin position="2"/>
        <end position="121"/>
    </location>
</feature>
<dbReference type="STRING" id="926566.Terro_3627"/>
<gene>
    <name evidence="8" type="primary">vapC</name>
    <name evidence="10" type="ordered locus">Terro_3627</name>
</gene>
<dbReference type="SMART" id="SM00670">
    <property type="entry name" value="PINc"/>
    <property type="match status" value="1"/>
</dbReference>
<evidence type="ECO:0000313" key="10">
    <source>
        <dbReference type="EMBL" id="AFL89841.1"/>
    </source>
</evidence>